<dbReference type="Pfam" id="PF03965">
    <property type="entry name" value="Penicillinase_R"/>
    <property type="match status" value="1"/>
</dbReference>
<dbReference type="GO" id="GO:0045892">
    <property type="term" value="P:negative regulation of DNA-templated transcription"/>
    <property type="evidence" value="ECO:0007669"/>
    <property type="project" value="InterPro"/>
</dbReference>
<dbReference type="PIRSF" id="PIRSF019455">
    <property type="entry name" value="CopR_AtkY"/>
    <property type="match status" value="1"/>
</dbReference>
<dbReference type="Gene3D" id="1.10.10.10">
    <property type="entry name" value="Winged helix-like DNA-binding domain superfamily/Winged helix DNA-binding domain"/>
    <property type="match status" value="1"/>
</dbReference>
<evidence type="ECO:0000256" key="2">
    <source>
        <dbReference type="ARBA" id="ARBA00023015"/>
    </source>
</evidence>
<sequence>MKQFSKSELQIMKYLWAIEKGFLKDIVDQFPDPAPAYTTISTLISRMVKKGYIGFEKYGRDKEYYPKITKTEYFKNHFKEIVSGFFDNSSSQFASFFTKNSDLSLEELKELESILQEKIKDKKQQ</sequence>
<dbReference type="Proteomes" id="UP000199438">
    <property type="component" value="Unassembled WGS sequence"/>
</dbReference>
<dbReference type="STRING" id="1334022.SAMN04487907_102251"/>
<evidence type="ECO:0000313" key="6">
    <source>
        <dbReference type="Proteomes" id="UP000199438"/>
    </source>
</evidence>
<dbReference type="Gene3D" id="1.10.4040.10">
    <property type="entry name" value="Penicillinase repressor domain"/>
    <property type="match status" value="1"/>
</dbReference>
<dbReference type="InterPro" id="IPR036390">
    <property type="entry name" value="WH_DNA-bd_sf"/>
</dbReference>
<dbReference type="InterPro" id="IPR036388">
    <property type="entry name" value="WH-like_DNA-bd_sf"/>
</dbReference>
<dbReference type="OrthoDB" id="1098508at2"/>
<dbReference type="RefSeq" id="WP_092541157.1">
    <property type="nucleotide sequence ID" value="NZ_FOKV01000002.1"/>
</dbReference>
<keyword evidence="3" id="KW-0238">DNA-binding</keyword>
<protein>
    <submittedName>
        <fullName evidence="5">Predicted transcriptional regulator</fullName>
    </submittedName>
</protein>
<keyword evidence="6" id="KW-1185">Reference proteome</keyword>
<comment type="similarity">
    <text evidence="1">Belongs to the BlaI transcriptional regulatory family.</text>
</comment>
<dbReference type="EMBL" id="FOKV01000002">
    <property type="protein sequence ID" value="SFC10320.1"/>
    <property type="molecule type" value="Genomic_DNA"/>
</dbReference>
<gene>
    <name evidence="5" type="ORF">SAMN04487907_102251</name>
</gene>
<keyword evidence="4" id="KW-0804">Transcription</keyword>
<dbReference type="GO" id="GO:0003677">
    <property type="term" value="F:DNA binding"/>
    <property type="evidence" value="ECO:0007669"/>
    <property type="project" value="UniProtKB-KW"/>
</dbReference>
<organism evidence="5 6">
    <name type="scientific">Zunongwangia mangrovi</name>
    <dbReference type="NCBI Taxonomy" id="1334022"/>
    <lineage>
        <taxon>Bacteria</taxon>
        <taxon>Pseudomonadati</taxon>
        <taxon>Bacteroidota</taxon>
        <taxon>Flavobacteriia</taxon>
        <taxon>Flavobacteriales</taxon>
        <taxon>Flavobacteriaceae</taxon>
        <taxon>Zunongwangia</taxon>
    </lineage>
</organism>
<evidence type="ECO:0000256" key="3">
    <source>
        <dbReference type="ARBA" id="ARBA00023125"/>
    </source>
</evidence>
<dbReference type="SUPFAM" id="SSF46785">
    <property type="entry name" value="Winged helix' DNA-binding domain"/>
    <property type="match status" value="1"/>
</dbReference>
<accession>A0A1I1GMG0</accession>
<dbReference type="AlphaFoldDB" id="A0A1I1GMG0"/>
<evidence type="ECO:0000313" key="5">
    <source>
        <dbReference type="EMBL" id="SFC10320.1"/>
    </source>
</evidence>
<proteinExistence type="inferred from homology"/>
<evidence type="ECO:0000256" key="4">
    <source>
        <dbReference type="ARBA" id="ARBA00023163"/>
    </source>
</evidence>
<name>A0A1I1GMG0_9FLAO</name>
<evidence type="ECO:0000256" key="1">
    <source>
        <dbReference type="ARBA" id="ARBA00011046"/>
    </source>
</evidence>
<reference evidence="6" key="1">
    <citation type="submission" date="2016-10" db="EMBL/GenBank/DDBJ databases">
        <authorList>
            <person name="Varghese N."/>
            <person name="Submissions S."/>
        </authorList>
    </citation>
    <scope>NUCLEOTIDE SEQUENCE [LARGE SCALE GENOMIC DNA]</scope>
    <source>
        <strain evidence="6">DSM 24499</strain>
    </source>
</reference>
<keyword evidence="2" id="KW-0805">Transcription regulation</keyword>
<dbReference type="InterPro" id="IPR005650">
    <property type="entry name" value="BlaI_family"/>
</dbReference>